<organism evidence="1 2">
    <name type="scientific">Solanum commersonii</name>
    <name type="common">Commerson's wild potato</name>
    <name type="synonym">Commerson's nightshade</name>
    <dbReference type="NCBI Taxonomy" id="4109"/>
    <lineage>
        <taxon>Eukaryota</taxon>
        <taxon>Viridiplantae</taxon>
        <taxon>Streptophyta</taxon>
        <taxon>Embryophyta</taxon>
        <taxon>Tracheophyta</taxon>
        <taxon>Spermatophyta</taxon>
        <taxon>Magnoliopsida</taxon>
        <taxon>eudicotyledons</taxon>
        <taxon>Gunneridae</taxon>
        <taxon>Pentapetalae</taxon>
        <taxon>asterids</taxon>
        <taxon>lamiids</taxon>
        <taxon>Solanales</taxon>
        <taxon>Solanaceae</taxon>
        <taxon>Solanoideae</taxon>
        <taxon>Solaneae</taxon>
        <taxon>Solanum</taxon>
    </lineage>
</organism>
<keyword evidence="2" id="KW-1185">Reference proteome</keyword>
<sequence length="96" mass="11582">MIPKRQQLQRPQIHRKQLTASMVRLSGFYSSRANNFKPTTYRLKFYPRPRFRSRSKSVKIQVGGEIQVFGSRRYTKRAYTHADIHRYTTDVYQKRD</sequence>
<protein>
    <submittedName>
        <fullName evidence="1">Uncharacterized protein</fullName>
    </submittedName>
</protein>
<proteinExistence type="predicted"/>
<name>A0A9J5W2D1_SOLCO</name>
<reference evidence="1 2" key="1">
    <citation type="submission" date="2020-09" db="EMBL/GenBank/DDBJ databases">
        <title>De no assembly of potato wild relative species, Solanum commersonii.</title>
        <authorList>
            <person name="Cho K."/>
        </authorList>
    </citation>
    <scope>NUCLEOTIDE SEQUENCE [LARGE SCALE GENOMIC DNA]</scope>
    <source>
        <strain evidence="1">LZ3.2</strain>
        <tissue evidence="1">Leaf</tissue>
    </source>
</reference>
<comment type="caution">
    <text evidence="1">The sequence shown here is derived from an EMBL/GenBank/DDBJ whole genome shotgun (WGS) entry which is preliminary data.</text>
</comment>
<dbReference type="AlphaFoldDB" id="A0A9J5W2D1"/>
<dbReference type="Proteomes" id="UP000824120">
    <property type="component" value="Chromosome 12"/>
</dbReference>
<dbReference type="EMBL" id="JACXVP010000012">
    <property type="protein sequence ID" value="KAG5569496.1"/>
    <property type="molecule type" value="Genomic_DNA"/>
</dbReference>
<accession>A0A9J5W2D1</accession>
<gene>
    <name evidence="1" type="ORF">H5410_059262</name>
</gene>
<evidence type="ECO:0000313" key="1">
    <source>
        <dbReference type="EMBL" id="KAG5569496.1"/>
    </source>
</evidence>
<evidence type="ECO:0000313" key="2">
    <source>
        <dbReference type="Proteomes" id="UP000824120"/>
    </source>
</evidence>